<comment type="caution">
    <text evidence="1">The sequence shown here is derived from an EMBL/GenBank/DDBJ whole genome shotgun (WGS) entry which is preliminary data.</text>
</comment>
<protein>
    <submittedName>
        <fullName evidence="1">Uncharacterized protein</fullName>
    </submittedName>
</protein>
<organism evidence="1 2">
    <name type="scientific">Zarea fungicola</name>
    <dbReference type="NCBI Taxonomy" id="93591"/>
    <lineage>
        <taxon>Eukaryota</taxon>
        <taxon>Fungi</taxon>
        <taxon>Dikarya</taxon>
        <taxon>Ascomycota</taxon>
        <taxon>Pezizomycotina</taxon>
        <taxon>Sordariomycetes</taxon>
        <taxon>Hypocreomycetidae</taxon>
        <taxon>Hypocreales</taxon>
        <taxon>Cordycipitaceae</taxon>
        <taxon>Zarea</taxon>
    </lineage>
</organism>
<accession>A0ACC1NQH6</accession>
<sequence length="688" mass="77639">MQSGGMSTPVRIGINASISMTLILHTRIDFDQVVCHGYRAHNSLKVGGIKNTPLKDLETRIESWVNETLHGTYDTLSARISRTHESCCLDGGLSEQQAKDDQQNFQMVKGYFEACQLSQNTSSPEDHLSHFLDLVFSTNRTRPSHGTTLNDWRTAVVNMFSMGMETFLEIEISPARFDTANMTVAITPVFNFGMPDYTYYGGDTLKDYLRSIQTFLVHSYSWVEEDAAKAAGLAKHLVQIEKELKRVLSGESQTEPSQQAETVAVMTVEQLSKLLPHFPIKNILYLQSQESGNQLPVIEVHHPEYMAKIDAILASKGPWDNLMNEIYHIPDNMPERRCGLAAMGTFGHILDSFFIREKISRATKQIVTTMFAGLKENIRETMEETTWFSNKTRDAVASKVERMNITTGFLRTELDVVNPSAVAEHYAGIRIGYDGSYSEKFAFVDQYVKARKWLVHKAWQNLSMHPILVKHPRMAREVNAFYSTIDNQVYLLGGILQAPLIGPDLPSLVNFAGMGAIIGHEMFHGFDSDSHRLAGDLSLRQIPWTGEEEAHLQIGFQCIRDSFRDLTVNGTHPTKFEVSPVRVQAEAFADSHGVQASYIAWKSAETARPYRMTIPGFEHFQPEQLFWMLYSSMWCGVDSPKIAESLVLDVHPPNEFRNWKAVTDTEGWHEAFGCPKKKKLCRVYGSGS</sequence>
<name>A0ACC1NQH6_9HYPO</name>
<evidence type="ECO:0000313" key="1">
    <source>
        <dbReference type="EMBL" id="KAJ2981329.1"/>
    </source>
</evidence>
<reference evidence="1" key="1">
    <citation type="submission" date="2022-08" db="EMBL/GenBank/DDBJ databases">
        <title>Genome Sequence of Lecanicillium fungicola.</title>
        <authorList>
            <person name="Buettner E."/>
        </authorList>
    </citation>
    <scope>NUCLEOTIDE SEQUENCE</scope>
    <source>
        <strain evidence="1">Babe33</strain>
    </source>
</reference>
<gene>
    <name evidence="1" type="ORF">NQ176_g2091</name>
</gene>
<proteinExistence type="predicted"/>
<dbReference type="EMBL" id="JANJQO010000137">
    <property type="protein sequence ID" value="KAJ2981329.1"/>
    <property type="molecule type" value="Genomic_DNA"/>
</dbReference>
<keyword evidence="2" id="KW-1185">Reference proteome</keyword>
<evidence type="ECO:0000313" key="2">
    <source>
        <dbReference type="Proteomes" id="UP001143910"/>
    </source>
</evidence>
<dbReference type="Proteomes" id="UP001143910">
    <property type="component" value="Unassembled WGS sequence"/>
</dbReference>